<reference evidence="2" key="1">
    <citation type="submission" date="2016-10" db="EMBL/GenBank/DDBJ databases">
        <authorList>
            <person name="Benchimol M."/>
            <person name="Almeida L.G."/>
            <person name="Vasconcelos A.T."/>
            <person name="Perreira-Neves A."/>
            <person name="Rosa I.A."/>
            <person name="Tasca T."/>
            <person name="Bogo M.R."/>
            <person name="de Souza W."/>
        </authorList>
    </citation>
    <scope>NUCLEOTIDE SEQUENCE [LARGE SCALE GENOMIC DNA]</scope>
    <source>
        <strain evidence="2">K</strain>
    </source>
</reference>
<dbReference type="EMBL" id="MLAK01001320">
    <property type="protein sequence ID" value="OHS94407.1"/>
    <property type="molecule type" value="Genomic_DNA"/>
</dbReference>
<organism evidence="2 3">
    <name type="scientific">Tritrichomonas foetus</name>
    <dbReference type="NCBI Taxonomy" id="1144522"/>
    <lineage>
        <taxon>Eukaryota</taxon>
        <taxon>Metamonada</taxon>
        <taxon>Parabasalia</taxon>
        <taxon>Tritrichomonadida</taxon>
        <taxon>Tritrichomonadidae</taxon>
        <taxon>Tritrichomonas</taxon>
    </lineage>
</organism>
<name>A0A1J4J836_9EUKA</name>
<keyword evidence="3" id="KW-1185">Reference proteome</keyword>
<keyword evidence="1" id="KW-0175">Coiled coil</keyword>
<protein>
    <submittedName>
        <fullName evidence="2">Uncharacterized protein</fullName>
    </submittedName>
</protein>
<accession>A0A1J4J836</accession>
<dbReference type="AlphaFoldDB" id="A0A1J4J836"/>
<evidence type="ECO:0000313" key="2">
    <source>
        <dbReference type="EMBL" id="OHS94407.1"/>
    </source>
</evidence>
<evidence type="ECO:0000256" key="1">
    <source>
        <dbReference type="SAM" id="Coils"/>
    </source>
</evidence>
<gene>
    <name evidence="2" type="ORF">TRFO_39392</name>
</gene>
<dbReference type="VEuPathDB" id="TrichDB:TRFO_39392"/>
<dbReference type="RefSeq" id="XP_068347544.1">
    <property type="nucleotide sequence ID" value="XM_068512615.1"/>
</dbReference>
<comment type="caution">
    <text evidence="2">The sequence shown here is derived from an EMBL/GenBank/DDBJ whole genome shotgun (WGS) entry which is preliminary data.</text>
</comment>
<sequence>MLLEAKKRNATQELALIQESDDFNHSKENESDVIRLYEENQRLDKELIKAKEIEGILINDISYAYEFQLNAKKMEKELEKMKSDIEKMKSQVSYQSKTSGKLVPKNYLDKENLLNEIKLIEATLTAERVSASKTEETEKNGNLILTKATEDAVNKLCSYIKEVKANV</sequence>
<dbReference type="Proteomes" id="UP000179807">
    <property type="component" value="Unassembled WGS sequence"/>
</dbReference>
<proteinExistence type="predicted"/>
<dbReference type="GeneID" id="94847319"/>
<feature type="coiled-coil region" evidence="1">
    <location>
        <begin position="64"/>
        <end position="91"/>
    </location>
</feature>
<evidence type="ECO:0000313" key="3">
    <source>
        <dbReference type="Proteomes" id="UP000179807"/>
    </source>
</evidence>